<dbReference type="AlphaFoldDB" id="A0A443LNT4"/>
<feature type="compositionally biased region" description="Low complexity" evidence="1">
    <location>
        <begin position="125"/>
        <end position="140"/>
    </location>
</feature>
<name>A0A443LNT4_9RHOB</name>
<feature type="region of interest" description="Disordered" evidence="1">
    <location>
        <begin position="93"/>
        <end position="140"/>
    </location>
</feature>
<evidence type="ECO:0000313" key="4">
    <source>
        <dbReference type="Proteomes" id="UP000288071"/>
    </source>
</evidence>
<comment type="caution">
    <text evidence="3">The sequence shown here is derived from an EMBL/GenBank/DDBJ whole genome shotgun (WGS) entry which is preliminary data.</text>
</comment>
<protein>
    <submittedName>
        <fullName evidence="3">AAA+ family ATPase</fullName>
    </submittedName>
</protein>
<gene>
    <name evidence="3" type="ORF">EOW66_14450</name>
</gene>
<reference evidence="3" key="1">
    <citation type="submission" date="2019-01" db="EMBL/GenBank/DDBJ databases">
        <title>Sinorhodobacter populi sp. nov. isolated from the symptomatic bark tissue of Populus euramericana canker.</title>
        <authorList>
            <person name="Xu G."/>
        </authorList>
    </citation>
    <scope>NUCLEOTIDE SEQUENCE [LARGE SCALE GENOMIC DNA]</scope>
    <source>
        <strain evidence="3">CGMCC 1.12963</strain>
    </source>
</reference>
<feature type="signal peptide" evidence="2">
    <location>
        <begin position="1"/>
        <end position="20"/>
    </location>
</feature>
<evidence type="ECO:0000313" key="3">
    <source>
        <dbReference type="EMBL" id="RWR50822.1"/>
    </source>
</evidence>
<dbReference type="Proteomes" id="UP000288071">
    <property type="component" value="Unassembled WGS sequence"/>
</dbReference>
<organism evidence="3 4">
    <name type="scientific">Paenirhodobacter huangdaonensis</name>
    <dbReference type="NCBI Taxonomy" id="2501515"/>
    <lineage>
        <taxon>Bacteria</taxon>
        <taxon>Pseudomonadati</taxon>
        <taxon>Pseudomonadota</taxon>
        <taxon>Alphaproteobacteria</taxon>
        <taxon>Rhodobacterales</taxon>
        <taxon>Rhodobacter group</taxon>
        <taxon>Paenirhodobacter</taxon>
    </lineage>
</organism>
<proteinExistence type="predicted"/>
<reference evidence="3" key="2">
    <citation type="submission" date="2019-01" db="EMBL/GenBank/DDBJ databases">
        <authorList>
            <person name="Li Y."/>
        </authorList>
    </citation>
    <scope>NUCLEOTIDE SEQUENCE [LARGE SCALE GENOMIC DNA]</scope>
    <source>
        <strain evidence="3">CGMCC 1.12963</strain>
    </source>
</reference>
<accession>A0A443LNT4</accession>
<evidence type="ECO:0000256" key="1">
    <source>
        <dbReference type="SAM" id="MobiDB-lite"/>
    </source>
</evidence>
<evidence type="ECO:0000256" key="2">
    <source>
        <dbReference type="SAM" id="SignalP"/>
    </source>
</evidence>
<sequence>MNRIALIALLGSLTLTPALAEDAPAGPEVAPPAAKDEAPGLIEQGARLFLRGLIEEIGPQVDEMTAGIEEAARRLGPELERLLALVDDVQNYEPPERLPNGDIVIRRKAGAPPPPPLPEGKDTAPDSAAPAAPAAPQIEL</sequence>
<feature type="chain" id="PRO_5019229453" evidence="2">
    <location>
        <begin position="21"/>
        <end position="140"/>
    </location>
</feature>
<keyword evidence="4" id="KW-1185">Reference proteome</keyword>
<dbReference type="EMBL" id="SAVA01000008">
    <property type="protein sequence ID" value="RWR50822.1"/>
    <property type="molecule type" value="Genomic_DNA"/>
</dbReference>
<keyword evidence="2" id="KW-0732">Signal</keyword>
<dbReference type="RefSeq" id="WP_128157010.1">
    <property type="nucleotide sequence ID" value="NZ_JBHSOM010000004.1"/>
</dbReference>